<gene>
    <name evidence="2" type="ORF">HK26_07425</name>
</gene>
<proteinExistence type="predicted"/>
<dbReference type="CDD" id="cd06849">
    <property type="entry name" value="lipoyl_domain"/>
    <property type="match status" value="1"/>
</dbReference>
<sequence>MTDLITPITMPKFGLAMTEGKIAGWNIAPGAHVDAGQEIADIETTKITNGYESPAAGTLRRQIAEEGETLPVGALLGILAEPAVSDAEIDAFIAKFQADFSSDSATTTQAEHADPFMVNVGDLTLRVQEAGQGAETPLLFIHGFGGDLSNWMLNQTTLSATRRTIAFDLPGHGGSSKNVGEGKPATFAVTAAALLDKLDISKAHVVGHSLGGAIALELAKAFPQKVASLSLIAPAGLGRDINMAFIDGFITADRRKTLEPVLNYLVHDKTLISRKMIEDIIRFKRLDGAVLGLQNIAAACFPNGQQADDLRPVLVSFDGPAQIIWGADDEILSPNSAKDLPATIKVTLLPQTGHMPQLEKAADVNAAITAFID</sequence>
<dbReference type="PROSITE" id="PS50968">
    <property type="entry name" value="BIOTINYL_LIPOYL"/>
    <property type="match status" value="1"/>
</dbReference>
<dbReference type="RefSeq" id="WP_086639882.1">
    <property type="nucleotide sequence ID" value="NZ_JOPJ01000037.1"/>
</dbReference>
<dbReference type="InterPro" id="IPR000073">
    <property type="entry name" value="AB_hydrolase_1"/>
</dbReference>
<dbReference type="InterPro" id="IPR011053">
    <property type="entry name" value="Single_hybrid_motif"/>
</dbReference>
<dbReference type="PANTHER" id="PTHR43798">
    <property type="entry name" value="MONOACYLGLYCEROL LIPASE"/>
    <property type="match status" value="1"/>
</dbReference>
<name>A0A252BS48_9PROT</name>
<dbReference type="EMBL" id="JOPJ01000037">
    <property type="protein sequence ID" value="OUJ10844.1"/>
    <property type="molecule type" value="Genomic_DNA"/>
</dbReference>
<organism evidence="2 3">
    <name type="scientific">Acetobacter okinawensis</name>
    <dbReference type="NCBI Taxonomy" id="1076594"/>
    <lineage>
        <taxon>Bacteria</taxon>
        <taxon>Pseudomonadati</taxon>
        <taxon>Pseudomonadota</taxon>
        <taxon>Alphaproteobacteria</taxon>
        <taxon>Acetobacterales</taxon>
        <taxon>Acetobacteraceae</taxon>
        <taxon>Acetobacter</taxon>
    </lineage>
</organism>
<dbReference type="SUPFAM" id="SSF53474">
    <property type="entry name" value="alpha/beta-Hydrolases"/>
    <property type="match status" value="1"/>
</dbReference>
<dbReference type="eggNOG" id="COG0508">
    <property type="taxonomic scope" value="Bacteria"/>
</dbReference>
<evidence type="ECO:0000259" key="1">
    <source>
        <dbReference type="PROSITE" id="PS50968"/>
    </source>
</evidence>
<dbReference type="PANTHER" id="PTHR43798:SF33">
    <property type="entry name" value="HYDROLASE, PUTATIVE (AFU_ORTHOLOGUE AFUA_2G14860)-RELATED"/>
    <property type="match status" value="1"/>
</dbReference>
<dbReference type="GO" id="GO:0016020">
    <property type="term" value="C:membrane"/>
    <property type="evidence" value="ECO:0007669"/>
    <property type="project" value="TreeGrafter"/>
</dbReference>
<dbReference type="InterPro" id="IPR000089">
    <property type="entry name" value="Biotin_lipoyl"/>
</dbReference>
<dbReference type="PRINTS" id="PR00111">
    <property type="entry name" value="ABHYDROLASE"/>
</dbReference>
<evidence type="ECO:0000313" key="3">
    <source>
        <dbReference type="Proteomes" id="UP000194931"/>
    </source>
</evidence>
<dbReference type="eggNOG" id="COG2267">
    <property type="taxonomic scope" value="Bacteria"/>
</dbReference>
<accession>A0A252BS48</accession>
<feature type="domain" description="Lipoyl-binding" evidence="1">
    <location>
        <begin position="5"/>
        <end position="80"/>
    </location>
</feature>
<dbReference type="Pfam" id="PF00561">
    <property type="entry name" value="Abhydrolase_1"/>
    <property type="match status" value="1"/>
</dbReference>
<dbReference type="InterPro" id="IPR050266">
    <property type="entry name" value="AB_hydrolase_sf"/>
</dbReference>
<dbReference type="Gene3D" id="3.40.50.1820">
    <property type="entry name" value="alpha/beta hydrolase"/>
    <property type="match status" value="1"/>
</dbReference>
<dbReference type="InterPro" id="IPR029058">
    <property type="entry name" value="AB_hydrolase_fold"/>
</dbReference>
<dbReference type="OrthoDB" id="9804723at2"/>
<comment type="caution">
    <text evidence="2">The sequence shown here is derived from an EMBL/GenBank/DDBJ whole genome shotgun (WGS) entry which is preliminary data.</text>
</comment>
<dbReference type="Gene3D" id="2.40.50.100">
    <property type="match status" value="1"/>
</dbReference>
<evidence type="ECO:0000313" key="2">
    <source>
        <dbReference type="EMBL" id="OUJ10844.1"/>
    </source>
</evidence>
<dbReference type="Pfam" id="PF00364">
    <property type="entry name" value="Biotin_lipoyl"/>
    <property type="match status" value="1"/>
</dbReference>
<dbReference type="NCBIfam" id="NF011457">
    <property type="entry name" value="PRK14875.1"/>
    <property type="match status" value="1"/>
</dbReference>
<protein>
    <submittedName>
        <fullName evidence="2">Acetoin dehydrogenase</fullName>
    </submittedName>
</protein>
<reference evidence="3" key="1">
    <citation type="submission" date="2014-06" db="EMBL/GenBank/DDBJ databases">
        <authorList>
            <person name="Winans N.J."/>
            <person name="Newell P.D."/>
            <person name="Douglas A.E."/>
        </authorList>
    </citation>
    <scope>NUCLEOTIDE SEQUENCE [LARGE SCALE GENOMIC DNA]</scope>
</reference>
<dbReference type="SUPFAM" id="SSF51230">
    <property type="entry name" value="Single hybrid motif"/>
    <property type="match status" value="1"/>
</dbReference>
<dbReference type="AlphaFoldDB" id="A0A252BS48"/>
<dbReference type="STRING" id="1236501.GCA_000613865_03530"/>
<dbReference type="Proteomes" id="UP000194931">
    <property type="component" value="Unassembled WGS sequence"/>
</dbReference>
<keyword evidence="3" id="KW-1185">Reference proteome</keyword>